<feature type="compositionally biased region" description="Basic and acidic residues" evidence="5">
    <location>
        <begin position="252"/>
        <end position="263"/>
    </location>
</feature>
<evidence type="ECO:0000256" key="3">
    <source>
        <dbReference type="ARBA" id="ARBA00023015"/>
    </source>
</evidence>
<keyword evidence="1" id="KW-0853">WD repeat</keyword>
<evidence type="ECO:0000256" key="1">
    <source>
        <dbReference type="ARBA" id="ARBA00022574"/>
    </source>
</evidence>
<name>A0A1X7UIA6_AMPQE</name>
<evidence type="ECO:0000256" key="2">
    <source>
        <dbReference type="ARBA" id="ARBA00022737"/>
    </source>
</evidence>
<dbReference type="Gene3D" id="2.130.10.10">
    <property type="entry name" value="YVTN repeat-like/Quinoprotein amine dehydrogenase"/>
    <property type="match status" value="1"/>
</dbReference>
<reference evidence="6" key="1">
    <citation type="submission" date="2017-05" db="UniProtKB">
        <authorList>
            <consortium name="EnsemblMetazoa"/>
        </authorList>
    </citation>
    <scope>IDENTIFICATION</scope>
</reference>
<protein>
    <submittedName>
        <fullName evidence="6">Uncharacterized protein</fullName>
    </submittedName>
</protein>
<dbReference type="SUPFAM" id="SSF50978">
    <property type="entry name" value="WD40 repeat-like"/>
    <property type="match status" value="1"/>
</dbReference>
<dbReference type="AlphaFoldDB" id="A0A1X7UIA6"/>
<dbReference type="PANTHER" id="PTHR10253">
    <property type="entry name" value="POLYCOMB PROTEIN"/>
    <property type="match status" value="1"/>
</dbReference>
<keyword evidence="2" id="KW-0677">Repeat</keyword>
<accession>A0A1X7UIA6</accession>
<dbReference type="InParanoid" id="A0A1X7UIA6"/>
<keyword evidence="4" id="KW-0804">Transcription</keyword>
<feature type="compositionally biased region" description="Low complexity" evidence="5">
    <location>
        <begin position="235"/>
        <end position="245"/>
    </location>
</feature>
<feature type="compositionally biased region" description="Basic and acidic residues" evidence="5">
    <location>
        <begin position="218"/>
        <end position="233"/>
    </location>
</feature>
<evidence type="ECO:0000256" key="4">
    <source>
        <dbReference type="ARBA" id="ARBA00023163"/>
    </source>
</evidence>
<dbReference type="OrthoDB" id="7318948at2759"/>
<proteinExistence type="predicted"/>
<dbReference type="InterPro" id="IPR051243">
    <property type="entry name" value="PcG_WD-repeat"/>
</dbReference>
<evidence type="ECO:0000313" key="6">
    <source>
        <dbReference type="EnsemblMetazoa" id="Aqu2.1.27400_001"/>
    </source>
</evidence>
<dbReference type="InterPro" id="IPR036322">
    <property type="entry name" value="WD40_repeat_dom_sf"/>
</dbReference>
<dbReference type="STRING" id="400682.A0A1X7UIA6"/>
<evidence type="ECO:0000256" key="5">
    <source>
        <dbReference type="SAM" id="MobiDB-lite"/>
    </source>
</evidence>
<dbReference type="EnsemblMetazoa" id="Aqu2.1.27400_001">
    <property type="protein sequence ID" value="Aqu2.1.27400_001"/>
    <property type="gene ID" value="Aqu2.1.27400"/>
</dbReference>
<dbReference type="InterPro" id="IPR015943">
    <property type="entry name" value="WD40/YVTN_repeat-like_dom_sf"/>
</dbReference>
<feature type="region of interest" description="Disordered" evidence="5">
    <location>
        <begin position="151"/>
        <end position="276"/>
    </location>
</feature>
<dbReference type="eggNOG" id="KOG1034">
    <property type="taxonomic scope" value="Eukaryota"/>
</dbReference>
<organism evidence="6">
    <name type="scientific">Amphimedon queenslandica</name>
    <name type="common">Sponge</name>
    <dbReference type="NCBI Taxonomy" id="400682"/>
    <lineage>
        <taxon>Eukaryota</taxon>
        <taxon>Metazoa</taxon>
        <taxon>Porifera</taxon>
        <taxon>Demospongiae</taxon>
        <taxon>Heteroscleromorpha</taxon>
        <taxon>Haplosclerida</taxon>
        <taxon>Niphatidae</taxon>
        <taxon>Amphimedon</taxon>
    </lineage>
</organism>
<keyword evidence="3" id="KW-0805">Transcription regulation</keyword>
<feature type="compositionally biased region" description="Polar residues" evidence="5">
    <location>
        <begin position="176"/>
        <end position="198"/>
    </location>
</feature>
<sequence>MVNYKLVGYLKEGHSQPLFGVQFNPFLPEKRIFATVGTNRVTVYQCVPDNQIVPIQCYTDADAEENFYACTWSLSDSGEVLLAVGGVKGIIRILSTDTMQCIITFTGHGNAVNESSEALEYKTAISVTMFGGMDGHRDKVLSAISYLNQEEEEEEERVIGTDQTASLPKISKPTRPYSSIAQHRTANNKTGKGASNGSNEGGGQRVKEDGGMLTLIQDHGDRKGREERSHTADLRSASSRAASKSFWNMSMLHEREKGTDIQSERTPPTSPDKTTRYKNRAQSLPMEVPLVPHSLESRPVILGTCTCISPSKGEEPRIRVHKYLGVAKELILVKRSVLQMPIPGSTPDCSVSTLYTCLNTFCDWNQLNKASYQKHQKFKKI</sequence>